<dbReference type="GO" id="GO:0019748">
    <property type="term" value="P:secondary metabolic process"/>
    <property type="evidence" value="ECO:0007669"/>
    <property type="project" value="TreeGrafter"/>
</dbReference>
<organism evidence="3 4">
    <name type="scientific">Bradyrhizobium stylosanthis</name>
    <dbReference type="NCBI Taxonomy" id="1803665"/>
    <lineage>
        <taxon>Bacteria</taxon>
        <taxon>Pseudomonadati</taxon>
        <taxon>Pseudomonadota</taxon>
        <taxon>Alphaproteobacteria</taxon>
        <taxon>Hyphomicrobiales</taxon>
        <taxon>Nitrobacteraceae</taxon>
        <taxon>Bradyrhizobium</taxon>
    </lineage>
</organism>
<dbReference type="InterPro" id="IPR032466">
    <property type="entry name" value="Metal_Hydrolase"/>
</dbReference>
<dbReference type="GO" id="GO:0016831">
    <property type="term" value="F:carboxy-lyase activity"/>
    <property type="evidence" value="ECO:0007669"/>
    <property type="project" value="InterPro"/>
</dbReference>
<gene>
    <name evidence="3" type="ORF">FBZ96_1031221</name>
</gene>
<dbReference type="SUPFAM" id="SSF51556">
    <property type="entry name" value="Metallo-dependent hydrolases"/>
    <property type="match status" value="1"/>
</dbReference>
<dbReference type="EMBL" id="VITK01000003">
    <property type="protein sequence ID" value="TWB02439.1"/>
    <property type="molecule type" value="Genomic_DNA"/>
</dbReference>
<dbReference type="GO" id="GO:0016787">
    <property type="term" value="F:hydrolase activity"/>
    <property type="evidence" value="ECO:0007669"/>
    <property type="project" value="InterPro"/>
</dbReference>
<sequence>MADRLRKIAVEEAFIVPELAERLRDFSNSPSLSLDKLFFGPLYGGKLRLRERPVLEDLLDVENQRLAEMDRLGVDMQVLSVTSPGVQMLDADTACDVSEIINDRLADIVHRRPDRFAGLAAFAPHAPKRAAREIERAIGQLGLNGLIVNSHTNNEYLDDPKFYPILEAAEAHDATLYIHPRAPSDLMAGALHSYGIESAMWGYGVEVGTHVVRLMTSGVFDRFPKLRICIGHMGEAIPFWLWRINNINAKGQRAGLCPKTELSMQEYFLRNVYITTSGMEDPLALEYSIRKLGADRVLWAIDYPYEASASATKFIEEAPLDPEVKKKVAYKNAEALFHIAPAR</sequence>
<dbReference type="InterPro" id="IPR032465">
    <property type="entry name" value="ACMSD"/>
</dbReference>
<proteinExistence type="predicted"/>
<accession>A0A560DZ88</accession>
<protein>
    <submittedName>
        <fullName evidence="3">2,3-dihydroxybenzoate decarboxylase/5-carboxyvanillate decarboxylase</fullName>
    </submittedName>
</protein>
<name>A0A560DZ88_9BRAD</name>
<evidence type="ECO:0000259" key="2">
    <source>
        <dbReference type="Pfam" id="PF04909"/>
    </source>
</evidence>
<feature type="domain" description="Amidohydrolase-related" evidence="2">
    <location>
        <begin position="65"/>
        <end position="338"/>
    </location>
</feature>
<dbReference type="Gene3D" id="3.20.20.140">
    <property type="entry name" value="Metal-dependent hydrolases"/>
    <property type="match status" value="1"/>
</dbReference>
<dbReference type="PANTHER" id="PTHR21240:SF30">
    <property type="entry name" value="AMIDOHYDROLASE-RELATED DOMAIN-CONTAINING PROTEIN-RELATED"/>
    <property type="match status" value="1"/>
</dbReference>
<dbReference type="Proteomes" id="UP000319949">
    <property type="component" value="Unassembled WGS sequence"/>
</dbReference>
<dbReference type="RefSeq" id="WP_145662315.1">
    <property type="nucleotide sequence ID" value="NZ_VITK01000003.1"/>
</dbReference>
<evidence type="ECO:0000256" key="1">
    <source>
        <dbReference type="ARBA" id="ARBA00023239"/>
    </source>
</evidence>
<evidence type="ECO:0000313" key="3">
    <source>
        <dbReference type="EMBL" id="TWB02439.1"/>
    </source>
</evidence>
<evidence type="ECO:0000313" key="4">
    <source>
        <dbReference type="Proteomes" id="UP000319949"/>
    </source>
</evidence>
<reference evidence="3 4" key="1">
    <citation type="submission" date="2019-06" db="EMBL/GenBank/DDBJ databases">
        <title>Genomic Encyclopedia of Type Strains, Phase IV (KMG-V): Genome sequencing to study the core and pangenomes of soil and plant-associated prokaryotes.</title>
        <authorList>
            <person name="Whitman W."/>
        </authorList>
    </citation>
    <scope>NUCLEOTIDE SEQUENCE [LARGE SCALE GENOMIC DNA]</scope>
    <source>
        <strain evidence="3 4">BR 510</strain>
    </source>
</reference>
<keyword evidence="4" id="KW-1185">Reference proteome</keyword>
<dbReference type="PANTHER" id="PTHR21240">
    <property type="entry name" value="2-AMINO-3-CARBOXYLMUCONATE-6-SEMIALDEHYDE DECARBOXYLASE"/>
    <property type="match status" value="1"/>
</dbReference>
<dbReference type="InterPro" id="IPR006680">
    <property type="entry name" value="Amidohydro-rel"/>
</dbReference>
<comment type="caution">
    <text evidence="3">The sequence shown here is derived from an EMBL/GenBank/DDBJ whole genome shotgun (WGS) entry which is preliminary data.</text>
</comment>
<keyword evidence="1" id="KW-0456">Lyase</keyword>
<dbReference type="AlphaFoldDB" id="A0A560DZ88"/>
<dbReference type="OrthoDB" id="149172at2"/>
<dbReference type="Pfam" id="PF04909">
    <property type="entry name" value="Amidohydro_2"/>
    <property type="match status" value="1"/>
</dbReference>
<dbReference type="GO" id="GO:0005829">
    <property type="term" value="C:cytosol"/>
    <property type="evidence" value="ECO:0007669"/>
    <property type="project" value="TreeGrafter"/>
</dbReference>